<comment type="caution">
    <text evidence="2">The sequence shown here is derived from an EMBL/GenBank/DDBJ whole genome shotgun (WGS) entry which is preliminary data.</text>
</comment>
<dbReference type="OrthoDB" id="5568181at2759"/>
<evidence type="ECO:0000256" key="1">
    <source>
        <dbReference type="SAM" id="MobiDB-lite"/>
    </source>
</evidence>
<feature type="region of interest" description="Disordered" evidence="1">
    <location>
        <begin position="225"/>
        <end position="244"/>
    </location>
</feature>
<gene>
    <name evidence="2" type="primary">Mo02902</name>
    <name evidence="2" type="ORF">E5Q_02902</name>
</gene>
<organism evidence="2 3">
    <name type="scientific">Mixia osmundae (strain CBS 9802 / IAM 14324 / JCM 22182 / KY 12970)</name>
    <dbReference type="NCBI Taxonomy" id="764103"/>
    <lineage>
        <taxon>Eukaryota</taxon>
        <taxon>Fungi</taxon>
        <taxon>Dikarya</taxon>
        <taxon>Basidiomycota</taxon>
        <taxon>Pucciniomycotina</taxon>
        <taxon>Mixiomycetes</taxon>
        <taxon>Mixiales</taxon>
        <taxon>Mixiaceae</taxon>
        <taxon>Mixia</taxon>
    </lineage>
</organism>
<evidence type="ECO:0000313" key="3">
    <source>
        <dbReference type="Proteomes" id="UP000009131"/>
    </source>
</evidence>
<protein>
    <submittedName>
        <fullName evidence="2">Uncharacterized protein</fullName>
    </submittedName>
</protein>
<dbReference type="EMBL" id="BABT02000076">
    <property type="protein sequence ID" value="GAA96238.1"/>
    <property type="molecule type" value="Genomic_DNA"/>
</dbReference>
<sequence length="341" mass="37775">MAALPPGLGPDNATIDALLKAHRSILTTMDQIATLQLQLQWGVEQDLIMPWQEMMTTYSSIISSAHSISQRLVMPPPPLPTAPANAYERKQQQDKHIVASKRSLGRVVVHPAIALEQDNEWISGLLTRTKLDLAHEARETAHLHRLGLVPDAREIAPDDLSRIQSLQASHDSLALWASELINGRAEYRDALDEETIHAALPGLKDRDADDGEEYDWKLRVSLDAEADEADADSDIHTPKTTDEEEDVQMIDAADGKAIARGPPPSIGEWAVFIRSTAWLARARKISVVSLDLMMPALAEAYRFEQTAAKGSVHCRGHTKHRMLARVRPSGSHRCNALRWSC</sequence>
<name>G7E078_MIXOS</name>
<dbReference type="InParanoid" id="G7E078"/>
<dbReference type="Proteomes" id="UP000009131">
    <property type="component" value="Unassembled WGS sequence"/>
</dbReference>
<reference evidence="2 3" key="1">
    <citation type="journal article" date="2011" name="J. Gen. Appl. Microbiol.">
        <title>Draft genome sequencing of the enigmatic basidiomycete Mixia osmundae.</title>
        <authorList>
            <person name="Nishida H."/>
            <person name="Nagatsuka Y."/>
            <person name="Sugiyama J."/>
        </authorList>
    </citation>
    <scope>NUCLEOTIDE SEQUENCE [LARGE SCALE GENOMIC DNA]</scope>
    <source>
        <strain evidence="3">CBS 9802 / IAM 14324 / JCM 22182 / KY 12970</strain>
    </source>
</reference>
<dbReference type="AlphaFoldDB" id="G7E078"/>
<accession>G7E078</accession>
<proteinExistence type="predicted"/>
<reference evidence="2 3" key="2">
    <citation type="journal article" date="2012" name="Open Biol.">
        <title>Characteristics of nucleosomes and linker DNA regions on the genome of the basidiomycete Mixia osmundae revealed by mono- and dinucleosome mapping.</title>
        <authorList>
            <person name="Nishida H."/>
            <person name="Kondo S."/>
            <person name="Matsumoto T."/>
            <person name="Suzuki Y."/>
            <person name="Yoshikawa H."/>
            <person name="Taylor T.D."/>
            <person name="Sugiyama J."/>
        </authorList>
    </citation>
    <scope>NUCLEOTIDE SEQUENCE [LARGE SCALE GENOMIC DNA]</scope>
    <source>
        <strain evidence="3">CBS 9802 / IAM 14324 / JCM 22182 / KY 12970</strain>
    </source>
</reference>
<evidence type="ECO:0000313" key="2">
    <source>
        <dbReference type="EMBL" id="GAA96238.1"/>
    </source>
</evidence>
<dbReference type="HOGENOM" id="CLU_976901_0_0_1"/>
<keyword evidence="3" id="KW-1185">Reference proteome</keyword>